<dbReference type="SUPFAM" id="SSF161070">
    <property type="entry name" value="SNF-like"/>
    <property type="match status" value="1"/>
</dbReference>
<keyword evidence="6 13" id="KW-1133">Transmembrane helix</keyword>
<dbReference type="GO" id="GO:0046872">
    <property type="term" value="F:metal ion binding"/>
    <property type="evidence" value="ECO:0007669"/>
    <property type="project" value="UniProtKB-KW"/>
</dbReference>
<feature type="transmembrane region" description="Helical" evidence="13">
    <location>
        <begin position="375"/>
        <end position="392"/>
    </location>
</feature>
<dbReference type="GO" id="GO:0089718">
    <property type="term" value="P:amino acid import across plasma membrane"/>
    <property type="evidence" value="ECO:0007669"/>
    <property type="project" value="TreeGrafter"/>
</dbReference>
<evidence type="ECO:0000313" key="14">
    <source>
        <dbReference type="EMBL" id="OQV16286.1"/>
    </source>
</evidence>
<keyword evidence="3 11" id="KW-0813">Transport</keyword>
<evidence type="ECO:0000256" key="11">
    <source>
        <dbReference type="RuleBase" id="RU003732"/>
    </source>
</evidence>
<comment type="similarity">
    <text evidence="2 11">Belongs to the sodium:neurotransmitter symporter (SNF) (TC 2.A.22) family.</text>
</comment>
<feature type="transmembrane region" description="Helical" evidence="13">
    <location>
        <begin position="404"/>
        <end position="429"/>
    </location>
</feature>
<proteinExistence type="inferred from homology"/>
<evidence type="ECO:0000256" key="5">
    <source>
        <dbReference type="ARBA" id="ARBA00022847"/>
    </source>
</evidence>
<dbReference type="PROSITE" id="PS00754">
    <property type="entry name" value="NA_NEUROTRAN_SYMP_2"/>
    <property type="match status" value="1"/>
</dbReference>
<dbReference type="Proteomes" id="UP000192578">
    <property type="component" value="Unassembled WGS sequence"/>
</dbReference>
<evidence type="ECO:0000256" key="4">
    <source>
        <dbReference type="ARBA" id="ARBA00022692"/>
    </source>
</evidence>
<keyword evidence="7 13" id="KW-0472">Membrane</keyword>
<evidence type="ECO:0000256" key="3">
    <source>
        <dbReference type="ARBA" id="ARBA00022448"/>
    </source>
</evidence>
<dbReference type="AlphaFoldDB" id="A0A1W0WM38"/>
<feature type="disulfide bond" evidence="10">
    <location>
        <begin position="222"/>
        <end position="231"/>
    </location>
</feature>
<dbReference type="PROSITE" id="PS50267">
    <property type="entry name" value="NA_NEUROTRAN_SYMP_3"/>
    <property type="match status" value="1"/>
</dbReference>
<feature type="transmembrane region" description="Helical" evidence="13">
    <location>
        <begin position="532"/>
        <end position="556"/>
    </location>
</feature>
<evidence type="ECO:0000256" key="7">
    <source>
        <dbReference type="ARBA" id="ARBA00023136"/>
    </source>
</evidence>
<dbReference type="OrthoDB" id="6581954at2759"/>
<dbReference type="PRINTS" id="PR00176">
    <property type="entry name" value="NANEUSMPORT"/>
</dbReference>
<dbReference type="EMBL" id="MTYJ01000076">
    <property type="protein sequence ID" value="OQV16286.1"/>
    <property type="molecule type" value="Genomic_DNA"/>
</dbReference>
<feature type="transmembrane region" description="Helical" evidence="13">
    <location>
        <begin position="461"/>
        <end position="484"/>
    </location>
</feature>
<protein>
    <recommendedName>
        <fullName evidence="11">Transporter</fullName>
    </recommendedName>
</protein>
<sequence>MATIQRDSLSGAGRKVNDAPVLTGDDKEDDGRDQACRKCLMTRLRSVFFFGKRGGWSPAHRMETGIDKAGMEEKGTGKRLMEEGSEPKGMPLTGTEVKTKRETWSGKFEFFLSCLGYCVGFGNIWRFPYLVYRNGGGAFLIPYILFLVLCGIPLVFMEMAMGQFSSLTSIHLFSKFSPLFKGLGYSMVIISFFVCIYYNTIMSWVIYYLYSSFTTKLPWSWCDPAWASPKCFSPFQDPIGDFSSIDNMTQALVQTENNLIFSKDNRTRVPAAEEYWNRHVLQISEGIDQTGSLRPELLICLAVAWISVFLCSFKGIKSSGKVVYLTATTPFIMLIVLLIRGATLPGAIDGLKLFIYPDFTRLSDFQVWTDSAMQIFYAMAPGWGGLLSFASYNDFHVNVYKYGIAIPVLNFFTSLLGGFAVFAIIGYLAHQSGVPVHQVVAQGPGLTFVAYPEALSQLPGAPVWAVLFFLTLFTIGIDSQFGMFDTFLSALTDEFRVVRKHRSLFCGGACLLLFLLGMGCVTNAGMFWVQIIDYYCAFMTLMIICITECVLVGYIYGAERFRRDIALMIGHPISYFWCISWKYLTLGTISLILFFNFYFQKAIVYEDYVFPSWSIVIGWTLAVSSTLPIPLYACVKLYRSEGSLWHRITSSIRCTADFGPSSIMDRKMYLKDVRLVPPVMGPEYPCDEEEAMTKLDQTADHFLTLNQSVASTAVLVLPYEFP</sequence>
<feature type="transmembrane region" description="Helical" evidence="13">
    <location>
        <begin position="576"/>
        <end position="599"/>
    </location>
</feature>
<evidence type="ECO:0000256" key="6">
    <source>
        <dbReference type="ARBA" id="ARBA00022989"/>
    </source>
</evidence>
<gene>
    <name evidence="14" type="ORF">BV898_09594</name>
</gene>
<comment type="subcellular location">
    <subcellularLocation>
        <location evidence="1">Membrane</location>
        <topology evidence="1">Multi-pass membrane protein</topology>
    </subcellularLocation>
</comment>
<evidence type="ECO:0000256" key="9">
    <source>
        <dbReference type="PIRSR" id="PIRSR600175-1"/>
    </source>
</evidence>
<dbReference type="InterPro" id="IPR037272">
    <property type="entry name" value="SNS_sf"/>
</dbReference>
<feature type="transmembrane region" description="Helical" evidence="13">
    <location>
        <begin position="611"/>
        <end position="635"/>
    </location>
</feature>
<accession>A0A1W0WM38</accession>
<feature type="transmembrane region" description="Helical" evidence="13">
    <location>
        <begin position="504"/>
        <end position="526"/>
    </location>
</feature>
<comment type="caution">
    <text evidence="14">The sequence shown here is derived from an EMBL/GenBank/DDBJ whole genome shotgun (WGS) entry which is preliminary data.</text>
</comment>
<keyword evidence="10" id="KW-1015">Disulfide bond</keyword>
<evidence type="ECO:0000256" key="2">
    <source>
        <dbReference type="ARBA" id="ARBA00006459"/>
    </source>
</evidence>
<evidence type="ECO:0000256" key="1">
    <source>
        <dbReference type="ARBA" id="ARBA00004141"/>
    </source>
</evidence>
<feature type="binding site" evidence="9">
    <location>
        <position position="478"/>
    </location>
    <ligand>
        <name>Na(+)</name>
        <dbReference type="ChEBI" id="CHEBI:29101"/>
        <label>1</label>
    </ligand>
</feature>
<dbReference type="GO" id="GO:0005283">
    <property type="term" value="F:amino acid:sodium symporter activity"/>
    <property type="evidence" value="ECO:0007669"/>
    <property type="project" value="TreeGrafter"/>
</dbReference>
<evidence type="ECO:0000256" key="8">
    <source>
        <dbReference type="ARBA" id="ARBA00023180"/>
    </source>
</evidence>
<feature type="binding site" evidence="9">
    <location>
        <position position="123"/>
    </location>
    <ligand>
        <name>Na(+)</name>
        <dbReference type="ChEBI" id="CHEBI:29101"/>
        <label>1</label>
    </ligand>
</feature>
<feature type="binding site" evidence="9">
    <location>
        <position position="119"/>
    </location>
    <ligand>
        <name>Na(+)</name>
        <dbReference type="ChEBI" id="CHEBI:29101"/>
        <label>1</label>
    </ligand>
</feature>
<evidence type="ECO:0000256" key="13">
    <source>
        <dbReference type="SAM" id="Phobius"/>
    </source>
</evidence>
<dbReference type="GO" id="GO:0005886">
    <property type="term" value="C:plasma membrane"/>
    <property type="evidence" value="ECO:0007669"/>
    <property type="project" value="TreeGrafter"/>
</dbReference>
<feature type="region of interest" description="Disordered" evidence="12">
    <location>
        <begin position="1"/>
        <end position="32"/>
    </location>
</feature>
<evidence type="ECO:0000256" key="10">
    <source>
        <dbReference type="PIRSR" id="PIRSR600175-2"/>
    </source>
</evidence>
<keyword evidence="4 11" id="KW-0812">Transmembrane</keyword>
<keyword evidence="9" id="KW-0479">Metal-binding</keyword>
<reference evidence="15" key="1">
    <citation type="submission" date="2017-01" db="EMBL/GenBank/DDBJ databases">
        <title>Comparative genomics of anhydrobiosis in the tardigrade Hypsibius dujardini.</title>
        <authorList>
            <person name="Yoshida Y."/>
            <person name="Koutsovoulos G."/>
            <person name="Laetsch D."/>
            <person name="Stevens L."/>
            <person name="Kumar S."/>
            <person name="Horikawa D."/>
            <person name="Ishino K."/>
            <person name="Komine S."/>
            <person name="Tomita M."/>
            <person name="Blaxter M."/>
            <person name="Arakawa K."/>
        </authorList>
    </citation>
    <scope>NUCLEOTIDE SEQUENCE [LARGE SCALE GENOMIC DNA]</scope>
    <source>
        <strain evidence="15">Z151</strain>
    </source>
</reference>
<organism evidence="14 15">
    <name type="scientific">Hypsibius exemplaris</name>
    <name type="common">Freshwater tardigrade</name>
    <dbReference type="NCBI Taxonomy" id="2072580"/>
    <lineage>
        <taxon>Eukaryota</taxon>
        <taxon>Metazoa</taxon>
        <taxon>Ecdysozoa</taxon>
        <taxon>Tardigrada</taxon>
        <taxon>Eutardigrada</taxon>
        <taxon>Parachela</taxon>
        <taxon>Hypsibioidea</taxon>
        <taxon>Hypsibiidae</taxon>
        <taxon>Hypsibius</taxon>
    </lineage>
</organism>
<name>A0A1W0WM38_HYPEX</name>
<evidence type="ECO:0000256" key="12">
    <source>
        <dbReference type="SAM" id="MobiDB-lite"/>
    </source>
</evidence>
<feature type="transmembrane region" description="Helical" evidence="13">
    <location>
        <begin position="322"/>
        <end position="343"/>
    </location>
</feature>
<dbReference type="Pfam" id="PF00209">
    <property type="entry name" value="SNF"/>
    <property type="match status" value="1"/>
</dbReference>
<keyword evidence="8" id="KW-0325">Glycoprotein</keyword>
<keyword evidence="15" id="KW-1185">Reference proteome</keyword>
<dbReference type="PROSITE" id="PS00610">
    <property type="entry name" value="NA_NEUROTRAN_SYMP_1"/>
    <property type="match status" value="1"/>
</dbReference>
<feature type="binding site" evidence="9">
    <location>
        <position position="479"/>
    </location>
    <ligand>
        <name>Na(+)</name>
        <dbReference type="ChEBI" id="CHEBI:29101"/>
        <label>1</label>
    </ligand>
</feature>
<feature type="transmembrane region" description="Helical" evidence="13">
    <location>
        <begin position="139"/>
        <end position="161"/>
    </location>
</feature>
<dbReference type="PANTHER" id="PTHR11616">
    <property type="entry name" value="SODIUM/CHLORIDE DEPENDENT TRANSPORTER"/>
    <property type="match status" value="1"/>
</dbReference>
<feature type="binding site" evidence="9">
    <location>
        <position position="410"/>
    </location>
    <ligand>
        <name>Na(+)</name>
        <dbReference type="ChEBI" id="CHEBI:29101"/>
        <label>1</label>
    </ligand>
</feature>
<keyword evidence="9" id="KW-0915">Sodium</keyword>
<dbReference type="PANTHER" id="PTHR11616:SF321">
    <property type="entry name" value="SODIUM-DEPENDENT NUTRIENT AMINO ACID TRANSPORTER 1-RELATED"/>
    <property type="match status" value="1"/>
</dbReference>
<keyword evidence="5 11" id="KW-0769">Symport</keyword>
<feature type="binding site" evidence="9">
    <location>
        <position position="116"/>
    </location>
    <ligand>
        <name>Na(+)</name>
        <dbReference type="ChEBI" id="CHEBI:29101"/>
        <label>1</label>
    </ligand>
</feature>
<evidence type="ECO:0000313" key="15">
    <source>
        <dbReference type="Proteomes" id="UP000192578"/>
    </source>
</evidence>
<dbReference type="InterPro" id="IPR000175">
    <property type="entry name" value="Na/ntran_symport"/>
</dbReference>
<feature type="transmembrane region" description="Helical" evidence="13">
    <location>
        <begin position="182"/>
        <end position="210"/>
    </location>
</feature>